<keyword evidence="2" id="KW-0175">Coiled coil</keyword>
<gene>
    <name evidence="5" type="ORF">FEF09_10820</name>
</gene>
<dbReference type="InterPro" id="IPR011055">
    <property type="entry name" value="Dup_hybrid_motif"/>
</dbReference>
<feature type="coiled-coil region" evidence="2">
    <location>
        <begin position="47"/>
        <end position="85"/>
    </location>
</feature>
<dbReference type="Gene3D" id="2.70.70.10">
    <property type="entry name" value="Glucose Permease (Domain IIA)"/>
    <property type="match status" value="1"/>
</dbReference>
<feature type="coiled-coil region" evidence="2">
    <location>
        <begin position="178"/>
        <end position="212"/>
    </location>
</feature>
<comment type="caution">
    <text evidence="5">The sequence shown here is derived from an EMBL/GenBank/DDBJ whole genome shotgun (WGS) entry which is preliminary data.</text>
</comment>
<dbReference type="Gene3D" id="6.10.250.3150">
    <property type="match status" value="1"/>
</dbReference>
<evidence type="ECO:0000313" key="5">
    <source>
        <dbReference type="EMBL" id="TWW00532.1"/>
    </source>
</evidence>
<protein>
    <submittedName>
        <fullName evidence="5">Peptidoglycan DD-metalloendopeptidase family protein</fullName>
    </submittedName>
</protein>
<keyword evidence="1" id="KW-0732">Signal</keyword>
<dbReference type="PANTHER" id="PTHR21666:SF289">
    <property type="entry name" value="L-ALA--D-GLU ENDOPEPTIDASE"/>
    <property type="match status" value="1"/>
</dbReference>
<feature type="domain" description="M23ase beta-sheet core" evidence="4">
    <location>
        <begin position="410"/>
        <end position="502"/>
    </location>
</feature>
<dbReference type="Proteomes" id="UP000318815">
    <property type="component" value="Unassembled WGS sequence"/>
</dbReference>
<proteinExistence type="predicted"/>
<reference evidence="5 6" key="1">
    <citation type="submission" date="2019-08" db="EMBL/GenBank/DDBJ databases">
        <title>Whole genome sequencing of chitin degrading bacteria Chitinophaga pinensis YS16.</title>
        <authorList>
            <person name="Singh R.P."/>
            <person name="Manchanda G."/>
            <person name="Maurya I.K."/>
            <person name="Joshi N.K."/>
            <person name="Srivastava A.K."/>
        </authorList>
    </citation>
    <scope>NUCLEOTIDE SEQUENCE [LARGE SCALE GENOMIC DNA]</scope>
    <source>
        <strain evidence="5 6">YS-16</strain>
    </source>
</reference>
<evidence type="ECO:0000256" key="1">
    <source>
        <dbReference type="ARBA" id="ARBA00022729"/>
    </source>
</evidence>
<evidence type="ECO:0000313" key="6">
    <source>
        <dbReference type="Proteomes" id="UP000318815"/>
    </source>
</evidence>
<dbReference type="Pfam" id="PF01551">
    <property type="entry name" value="Peptidase_M23"/>
    <property type="match status" value="1"/>
</dbReference>
<dbReference type="PANTHER" id="PTHR21666">
    <property type="entry name" value="PEPTIDASE-RELATED"/>
    <property type="match status" value="1"/>
</dbReference>
<dbReference type="AlphaFoldDB" id="A0A5C6LUA6"/>
<dbReference type="EMBL" id="VOHS01000008">
    <property type="protein sequence ID" value="TWW00532.1"/>
    <property type="molecule type" value="Genomic_DNA"/>
</dbReference>
<dbReference type="InterPro" id="IPR050570">
    <property type="entry name" value="Cell_wall_metabolism_enzyme"/>
</dbReference>
<accession>A0A5C6LUA6</accession>
<feature type="compositionally biased region" description="Pro residues" evidence="3">
    <location>
        <begin position="337"/>
        <end position="350"/>
    </location>
</feature>
<feature type="region of interest" description="Disordered" evidence="3">
    <location>
        <begin position="311"/>
        <end position="357"/>
    </location>
</feature>
<organism evidence="5 6">
    <name type="scientific">Chitinophaga pinensis</name>
    <dbReference type="NCBI Taxonomy" id="79329"/>
    <lineage>
        <taxon>Bacteria</taxon>
        <taxon>Pseudomonadati</taxon>
        <taxon>Bacteroidota</taxon>
        <taxon>Chitinophagia</taxon>
        <taxon>Chitinophagales</taxon>
        <taxon>Chitinophagaceae</taxon>
        <taxon>Chitinophaga</taxon>
    </lineage>
</organism>
<evidence type="ECO:0000256" key="3">
    <source>
        <dbReference type="SAM" id="MobiDB-lite"/>
    </source>
</evidence>
<dbReference type="InterPro" id="IPR016047">
    <property type="entry name" value="M23ase_b-sheet_dom"/>
</dbReference>
<feature type="compositionally biased region" description="Low complexity" evidence="3">
    <location>
        <begin position="311"/>
        <end position="326"/>
    </location>
</feature>
<dbReference type="CDD" id="cd12797">
    <property type="entry name" value="M23_peptidase"/>
    <property type="match status" value="1"/>
</dbReference>
<evidence type="ECO:0000259" key="4">
    <source>
        <dbReference type="Pfam" id="PF01551"/>
    </source>
</evidence>
<sequence length="509" mass="57324">MYLKFVNCYFAAIFKTIMLNLKKFFPFVLILGLLPALLKAQAPQLSREELEHRKKELQREIDEANEALKNTKKSTRESVSQLRALRDKITLRTRLINNINEEINFINGDINSAYRDIKTLEKDLDTLKSQYAQLVVYAYKNRSTYDMLNFIFSAETFNDAIKRYQYLKQYRDYRRRQADNILETRVLLSKKIESLQEQKEKRSGTLKVEQEQRTILETDKKEKDKVLTNLKGREKELMADITKNKKDAQKVQAAIQAVIRREIEIARRQAEEEAAAKRKAAADEKRRKEEAAKKAAALAAANAAAAKAAAQAAQNANNNNAVAANDNKPDKPDPKPAEPAPKPPVATPAPEPEKPVRTENVLEATPEALALSESFESNRGKLPWPVSSGHIIGHFGRQQHAVIERITVENDGVIIGTGKGAPVKAIFQGEVRTVAVIPGGGSLVIIRHGQYFTNYARLQSVNVRTGDRVSTGQVIGTAGTNELENLGEVELQIYRGIQKQNPEFWIRKK</sequence>
<name>A0A5C6LUA6_9BACT</name>
<dbReference type="SUPFAM" id="SSF51261">
    <property type="entry name" value="Duplicated hybrid motif"/>
    <property type="match status" value="1"/>
</dbReference>
<evidence type="ECO:0000256" key="2">
    <source>
        <dbReference type="SAM" id="Coils"/>
    </source>
</evidence>
<keyword evidence="6" id="KW-1185">Reference proteome</keyword>
<feature type="compositionally biased region" description="Basic and acidic residues" evidence="3">
    <location>
        <begin position="327"/>
        <end position="336"/>
    </location>
</feature>
<dbReference type="RefSeq" id="WP_146305123.1">
    <property type="nucleotide sequence ID" value="NZ_VOHS01000008.1"/>
</dbReference>
<feature type="coiled-coil region" evidence="2">
    <location>
        <begin position="260"/>
        <end position="301"/>
    </location>
</feature>
<dbReference type="OrthoDB" id="9815884at2"/>
<dbReference type="GO" id="GO:0004222">
    <property type="term" value="F:metalloendopeptidase activity"/>
    <property type="evidence" value="ECO:0007669"/>
    <property type="project" value="TreeGrafter"/>
</dbReference>